<evidence type="ECO:0000313" key="2">
    <source>
        <dbReference type="EMBL" id="GJU00598.1"/>
    </source>
</evidence>
<dbReference type="Proteomes" id="UP001151760">
    <property type="component" value="Unassembled WGS sequence"/>
</dbReference>
<evidence type="ECO:0000313" key="3">
    <source>
        <dbReference type="Proteomes" id="UP001151760"/>
    </source>
</evidence>
<reference evidence="2" key="1">
    <citation type="journal article" date="2022" name="Int. J. Mol. Sci.">
        <title>Draft Genome of Tanacetum Coccineum: Genomic Comparison of Closely Related Tanacetum-Family Plants.</title>
        <authorList>
            <person name="Yamashiro T."/>
            <person name="Shiraishi A."/>
            <person name="Nakayama K."/>
            <person name="Satake H."/>
        </authorList>
    </citation>
    <scope>NUCLEOTIDE SEQUENCE</scope>
</reference>
<gene>
    <name evidence="2" type="ORF">Tco_1110936</name>
</gene>
<organism evidence="2 3">
    <name type="scientific">Tanacetum coccineum</name>
    <dbReference type="NCBI Taxonomy" id="301880"/>
    <lineage>
        <taxon>Eukaryota</taxon>
        <taxon>Viridiplantae</taxon>
        <taxon>Streptophyta</taxon>
        <taxon>Embryophyta</taxon>
        <taxon>Tracheophyta</taxon>
        <taxon>Spermatophyta</taxon>
        <taxon>Magnoliopsida</taxon>
        <taxon>eudicotyledons</taxon>
        <taxon>Gunneridae</taxon>
        <taxon>Pentapetalae</taxon>
        <taxon>asterids</taxon>
        <taxon>campanulids</taxon>
        <taxon>Asterales</taxon>
        <taxon>Asteraceae</taxon>
        <taxon>Asteroideae</taxon>
        <taxon>Anthemideae</taxon>
        <taxon>Anthemidinae</taxon>
        <taxon>Tanacetum</taxon>
    </lineage>
</organism>
<name>A0ABQ5IMN7_9ASTR</name>
<dbReference type="EMBL" id="BQNB010020880">
    <property type="protein sequence ID" value="GJU00598.1"/>
    <property type="molecule type" value="Genomic_DNA"/>
</dbReference>
<sequence length="129" mass="13849">MMAETRQGCRGTVSIGRGKRHVQLEVMMQASASRGCGVMVTAAAAAMTPERGWRHVDAPWVLESEDIDEGSIFYIGQKSHRKSFLVADNDGGGGGQRRGSGGGWLDLGRGEGVRSSKGRRNKDMELKVG</sequence>
<feature type="region of interest" description="Disordered" evidence="1">
    <location>
        <begin position="86"/>
        <end position="129"/>
    </location>
</feature>
<accession>A0ABQ5IMN7</accession>
<reference evidence="2" key="2">
    <citation type="submission" date="2022-01" db="EMBL/GenBank/DDBJ databases">
        <authorList>
            <person name="Yamashiro T."/>
            <person name="Shiraishi A."/>
            <person name="Satake H."/>
            <person name="Nakayama K."/>
        </authorList>
    </citation>
    <scope>NUCLEOTIDE SEQUENCE</scope>
</reference>
<protein>
    <submittedName>
        <fullName evidence="2">Uncharacterized protein</fullName>
    </submittedName>
</protein>
<comment type="caution">
    <text evidence="2">The sequence shown here is derived from an EMBL/GenBank/DDBJ whole genome shotgun (WGS) entry which is preliminary data.</text>
</comment>
<feature type="compositionally biased region" description="Gly residues" evidence="1">
    <location>
        <begin position="90"/>
        <end position="105"/>
    </location>
</feature>
<evidence type="ECO:0000256" key="1">
    <source>
        <dbReference type="SAM" id="MobiDB-lite"/>
    </source>
</evidence>
<keyword evidence="3" id="KW-1185">Reference proteome</keyword>
<proteinExistence type="predicted"/>